<name>A0A8X6QYY3_NEPPI</name>
<dbReference type="GO" id="GO:0034899">
    <property type="term" value="F:trimethylamine monooxygenase activity"/>
    <property type="evidence" value="ECO:0007669"/>
    <property type="project" value="UniProtKB-EC"/>
</dbReference>
<comment type="catalytic activity">
    <reaction evidence="14">
        <text>hypotaurine + NADH + O2 + H(+) = taurine + NAD(+) + H2O</text>
        <dbReference type="Rhea" id="RHEA:74111"/>
        <dbReference type="ChEBI" id="CHEBI:15377"/>
        <dbReference type="ChEBI" id="CHEBI:15378"/>
        <dbReference type="ChEBI" id="CHEBI:15379"/>
        <dbReference type="ChEBI" id="CHEBI:57540"/>
        <dbReference type="ChEBI" id="CHEBI:57853"/>
        <dbReference type="ChEBI" id="CHEBI:57945"/>
        <dbReference type="ChEBI" id="CHEBI:507393"/>
        <dbReference type="EC" id="1.14.13.8"/>
    </reaction>
    <physiologicalReaction direction="left-to-right" evidence="14">
        <dbReference type="Rhea" id="RHEA:74112"/>
    </physiologicalReaction>
</comment>
<evidence type="ECO:0000256" key="10">
    <source>
        <dbReference type="ARBA" id="ARBA00023002"/>
    </source>
</evidence>
<dbReference type="SUPFAM" id="SSF51905">
    <property type="entry name" value="FAD/NAD(P)-binding domain"/>
    <property type="match status" value="2"/>
</dbReference>
<dbReference type="InterPro" id="IPR000960">
    <property type="entry name" value="Flavin_mOase"/>
</dbReference>
<keyword evidence="12 18" id="KW-0472">Membrane</keyword>
<dbReference type="InterPro" id="IPR036188">
    <property type="entry name" value="FAD/NAD-bd_sf"/>
</dbReference>
<evidence type="ECO:0000313" key="22">
    <source>
        <dbReference type="EMBL" id="GFU58803.1"/>
    </source>
</evidence>
<evidence type="ECO:0000256" key="7">
    <source>
        <dbReference type="ARBA" id="ARBA00022827"/>
    </source>
</evidence>
<comment type="cofactor">
    <cofactor evidence="1 18 19">
        <name>FAD</name>
        <dbReference type="ChEBI" id="CHEBI:57692"/>
    </cofactor>
</comment>
<dbReference type="EC" id="1.-.-.-" evidence="19"/>
<dbReference type="InterPro" id="IPR020946">
    <property type="entry name" value="Flavin_mOase-like"/>
</dbReference>
<dbReference type="PRINTS" id="PR00370">
    <property type="entry name" value="FMOXYGENASE"/>
</dbReference>
<evidence type="ECO:0000313" key="21">
    <source>
        <dbReference type="EMBL" id="GFT23188.1"/>
    </source>
</evidence>
<evidence type="ECO:0000256" key="13">
    <source>
        <dbReference type="ARBA" id="ARBA00045957"/>
    </source>
</evidence>
<keyword evidence="9 20" id="KW-1133">Transmembrane helix</keyword>
<comment type="subcellular location">
    <subcellularLocation>
        <location evidence="2">Endoplasmic reticulum membrane</location>
        <topology evidence="2">Single-pass membrane protein</topology>
    </subcellularLocation>
</comment>
<dbReference type="FunFam" id="3.50.50.60:FF:000159">
    <property type="entry name" value="Dimethylaniline monooxygenase [N-oxide-forming]"/>
    <property type="match status" value="1"/>
</dbReference>
<keyword evidence="8 18" id="KW-0521">NADP</keyword>
<evidence type="ECO:0000256" key="17">
    <source>
        <dbReference type="ARBA" id="ARBA00049443"/>
    </source>
</evidence>
<dbReference type="EMBL" id="BMAW01106207">
    <property type="protein sequence ID" value="GFT23188.1"/>
    <property type="molecule type" value="Genomic_DNA"/>
</dbReference>
<evidence type="ECO:0000256" key="11">
    <source>
        <dbReference type="ARBA" id="ARBA00023033"/>
    </source>
</evidence>
<evidence type="ECO:0000256" key="18">
    <source>
        <dbReference type="PIRNR" id="PIRNR000332"/>
    </source>
</evidence>
<protein>
    <recommendedName>
        <fullName evidence="19">Flavin-containing monooxygenase</fullName>
        <ecNumber evidence="19">1.-.-.-</ecNumber>
    </recommendedName>
</protein>
<dbReference type="PANTHER" id="PTHR23023">
    <property type="entry name" value="DIMETHYLANILINE MONOOXYGENASE"/>
    <property type="match status" value="1"/>
</dbReference>
<comment type="catalytic activity">
    <reaction evidence="16">
        <text>trimethylamine + NADPH + O2 = trimethylamine N-oxide + NADP(+) + H2O</text>
        <dbReference type="Rhea" id="RHEA:31979"/>
        <dbReference type="ChEBI" id="CHEBI:15377"/>
        <dbReference type="ChEBI" id="CHEBI:15379"/>
        <dbReference type="ChEBI" id="CHEBI:15724"/>
        <dbReference type="ChEBI" id="CHEBI:57783"/>
        <dbReference type="ChEBI" id="CHEBI:58349"/>
        <dbReference type="ChEBI" id="CHEBI:58389"/>
        <dbReference type="EC" id="1.14.13.148"/>
    </reaction>
    <physiologicalReaction direction="left-to-right" evidence="16">
        <dbReference type="Rhea" id="RHEA:31980"/>
    </physiologicalReaction>
</comment>
<dbReference type="GO" id="GO:0005789">
    <property type="term" value="C:endoplasmic reticulum membrane"/>
    <property type="evidence" value="ECO:0007669"/>
    <property type="project" value="UniProtKB-SubCell"/>
</dbReference>
<proteinExistence type="inferred from homology"/>
<keyword evidence="6 18" id="KW-0256">Endoplasmic reticulum</keyword>
<evidence type="ECO:0000256" key="12">
    <source>
        <dbReference type="ARBA" id="ARBA00023136"/>
    </source>
</evidence>
<evidence type="ECO:0000256" key="19">
    <source>
        <dbReference type="RuleBase" id="RU361177"/>
    </source>
</evidence>
<dbReference type="Proteomes" id="UP000887013">
    <property type="component" value="Unassembled WGS sequence"/>
</dbReference>
<keyword evidence="23" id="KW-1185">Reference proteome</keyword>
<keyword evidence="5 20" id="KW-0812">Transmembrane</keyword>
<dbReference type="EMBL" id="BMAW01040215">
    <property type="protein sequence ID" value="GFU58803.1"/>
    <property type="molecule type" value="Genomic_DNA"/>
</dbReference>
<dbReference type="GO" id="GO:0050661">
    <property type="term" value="F:NADP binding"/>
    <property type="evidence" value="ECO:0007669"/>
    <property type="project" value="InterPro"/>
</dbReference>
<comment type="catalytic activity">
    <reaction evidence="15">
        <text>hypotaurine + NADPH + O2 + H(+) = taurine + NADP(+) + H2O</text>
        <dbReference type="Rhea" id="RHEA:69819"/>
        <dbReference type="ChEBI" id="CHEBI:15377"/>
        <dbReference type="ChEBI" id="CHEBI:15378"/>
        <dbReference type="ChEBI" id="CHEBI:15379"/>
        <dbReference type="ChEBI" id="CHEBI:57783"/>
        <dbReference type="ChEBI" id="CHEBI:57853"/>
        <dbReference type="ChEBI" id="CHEBI:58349"/>
        <dbReference type="ChEBI" id="CHEBI:507393"/>
        <dbReference type="EC" id="1.14.13.8"/>
    </reaction>
    <physiologicalReaction direction="left-to-right" evidence="15">
        <dbReference type="Rhea" id="RHEA:69820"/>
    </physiologicalReaction>
</comment>
<evidence type="ECO:0000256" key="15">
    <source>
        <dbReference type="ARBA" id="ARBA00048041"/>
    </source>
</evidence>
<keyword evidence="4 18" id="KW-0285">Flavoprotein</keyword>
<evidence type="ECO:0000256" key="1">
    <source>
        <dbReference type="ARBA" id="ARBA00001974"/>
    </source>
</evidence>
<reference evidence="22" key="1">
    <citation type="submission" date="2020-08" db="EMBL/GenBank/DDBJ databases">
        <title>Multicomponent nature underlies the extraordinary mechanical properties of spider dragline silk.</title>
        <authorList>
            <person name="Kono N."/>
            <person name="Nakamura H."/>
            <person name="Mori M."/>
            <person name="Yoshida Y."/>
            <person name="Ohtoshi R."/>
            <person name="Malay A.D."/>
            <person name="Moran D.A.P."/>
            <person name="Tomita M."/>
            <person name="Numata K."/>
            <person name="Arakawa K."/>
        </authorList>
    </citation>
    <scope>NUCLEOTIDE SEQUENCE</scope>
</reference>
<keyword evidence="10 18" id="KW-0560">Oxidoreductase</keyword>
<evidence type="ECO:0000256" key="20">
    <source>
        <dbReference type="SAM" id="Phobius"/>
    </source>
</evidence>
<evidence type="ECO:0000256" key="16">
    <source>
        <dbReference type="ARBA" id="ARBA00048088"/>
    </source>
</evidence>
<evidence type="ECO:0000256" key="9">
    <source>
        <dbReference type="ARBA" id="ARBA00022989"/>
    </source>
</evidence>
<sequence length="534" mass="60936">MSAKVITMKKRIAVIGGGFAGIGALMCLKELGVFEPVCVEKTSNHGGTWCYRESSSDGVPSIMPTTVINNSKEMGAFSNYPPRKEFNNFMKHHELYQYISDLAAEKDILRFIQLNTEVMLVKRSSDYEKSGKWVVTVRNTVTEEVTSDVYDGVMVCTGHLNRPKMPTYPGQSTFKSQMLHSHSLRGVSSFQNKTVVVVGMGCSGLDAAVEISNVAKQVYVSTRSGAHVISRVGPNGYPYDYFLIRRYRLGLMEYLPWRFVTWLFESFYLDPQFSHKLYTIQPKHRMLQKDPVLNDHMASKVLSGSIIMKPDIQYFTQDGVIFEGDSEVTQVDAVIMATGYTWKFPFLEEGLLIQEKNRVNLYKCMFPPHLPHATLIFIGFFLPFGPGFPLGELQCRWAAQVLAGNCKLPSQELMHNDTRKRHEKNLKRYIPTDKISIRVNMIQYCDDIASQFGAKPNFLKILLTDPRLFSKLIFGPFLSYQFRLQGPYAWEGARDAIMTCEERIFYPLTKGQSNVFDESLFIKFIKRIARVIFP</sequence>
<evidence type="ECO:0000256" key="5">
    <source>
        <dbReference type="ARBA" id="ARBA00022692"/>
    </source>
</evidence>
<dbReference type="GO" id="GO:0004499">
    <property type="term" value="F:N,N-dimethylaniline monooxygenase activity"/>
    <property type="evidence" value="ECO:0007669"/>
    <property type="project" value="UniProtKB-UniRule"/>
</dbReference>
<dbReference type="GO" id="GO:0050660">
    <property type="term" value="F:flavin adenine dinucleotide binding"/>
    <property type="evidence" value="ECO:0007669"/>
    <property type="project" value="InterPro"/>
</dbReference>
<comment type="catalytic activity">
    <reaction evidence="17">
        <text>N,N-dimethylaniline + NADPH + O2 + H(+) = N,N-dimethylaniline N-oxide + NADP(+) + H2O</text>
        <dbReference type="Rhea" id="RHEA:24468"/>
        <dbReference type="ChEBI" id="CHEBI:15377"/>
        <dbReference type="ChEBI" id="CHEBI:15378"/>
        <dbReference type="ChEBI" id="CHEBI:15379"/>
        <dbReference type="ChEBI" id="CHEBI:16269"/>
        <dbReference type="ChEBI" id="CHEBI:17735"/>
        <dbReference type="ChEBI" id="CHEBI:57783"/>
        <dbReference type="ChEBI" id="CHEBI:58349"/>
        <dbReference type="EC" id="1.14.13.8"/>
    </reaction>
    <physiologicalReaction direction="left-to-right" evidence="17">
        <dbReference type="Rhea" id="RHEA:24469"/>
    </physiologicalReaction>
</comment>
<evidence type="ECO:0000256" key="14">
    <source>
        <dbReference type="ARBA" id="ARBA00047338"/>
    </source>
</evidence>
<comment type="caution">
    <text evidence="22">The sequence shown here is derived from an EMBL/GenBank/DDBJ whole genome shotgun (WGS) entry which is preliminary data.</text>
</comment>
<dbReference type="InterPro" id="IPR050346">
    <property type="entry name" value="FMO-like"/>
</dbReference>
<evidence type="ECO:0000256" key="3">
    <source>
        <dbReference type="ARBA" id="ARBA00009183"/>
    </source>
</evidence>
<evidence type="ECO:0000313" key="23">
    <source>
        <dbReference type="Proteomes" id="UP000887013"/>
    </source>
</evidence>
<dbReference type="AlphaFoldDB" id="A0A8X6QYY3"/>
<comment type="similarity">
    <text evidence="3 18 19">Belongs to the FMO family.</text>
</comment>
<keyword evidence="7 18" id="KW-0274">FAD</keyword>
<evidence type="ECO:0000256" key="8">
    <source>
        <dbReference type="ARBA" id="ARBA00022857"/>
    </source>
</evidence>
<organism evidence="22 23">
    <name type="scientific">Nephila pilipes</name>
    <name type="common">Giant wood spider</name>
    <name type="synonym">Nephila maculata</name>
    <dbReference type="NCBI Taxonomy" id="299642"/>
    <lineage>
        <taxon>Eukaryota</taxon>
        <taxon>Metazoa</taxon>
        <taxon>Ecdysozoa</taxon>
        <taxon>Arthropoda</taxon>
        <taxon>Chelicerata</taxon>
        <taxon>Arachnida</taxon>
        <taxon>Araneae</taxon>
        <taxon>Araneomorphae</taxon>
        <taxon>Entelegynae</taxon>
        <taxon>Araneoidea</taxon>
        <taxon>Nephilidae</taxon>
        <taxon>Nephila</taxon>
    </lineage>
</organism>
<evidence type="ECO:0000256" key="2">
    <source>
        <dbReference type="ARBA" id="ARBA00004389"/>
    </source>
</evidence>
<feature type="transmembrane region" description="Helical" evidence="20">
    <location>
        <begin position="12"/>
        <end position="34"/>
    </location>
</feature>
<dbReference type="Pfam" id="PF00743">
    <property type="entry name" value="FMO-like"/>
    <property type="match status" value="1"/>
</dbReference>
<evidence type="ECO:0000256" key="6">
    <source>
        <dbReference type="ARBA" id="ARBA00022824"/>
    </source>
</evidence>
<accession>A0A8X6QYY3</accession>
<dbReference type="OrthoDB" id="66881at2759"/>
<dbReference type="Gene3D" id="3.50.50.60">
    <property type="entry name" value="FAD/NAD(P)-binding domain"/>
    <property type="match status" value="2"/>
</dbReference>
<evidence type="ECO:0000256" key="4">
    <source>
        <dbReference type="ARBA" id="ARBA00022630"/>
    </source>
</evidence>
<keyword evidence="11 18" id="KW-0503">Monooxygenase</keyword>
<dbReference type="PIRSF" id="PIRSF000332">
    <property type="entry name" value="FMO"/>
    <property type="match status" value="1"/>
</dbReference>
<comment type="function">
    <text evidence="13">Broad spectrum monooxygenase that catalyzes the oxygenation of a wide variety of nitrogen- and sulfur-containing compounds including xenobiotics. Catalyzes the S-oxygenation of hypotaurine to produce taurine, an organic osmolyte involved in cell volume regulation as well as a variety of cytoprotective and developmental processes. In vitro, catalyzes the N-oxygenation of trimethylamine (TMA) to produce trimethylamine N-oxide (TMAO) and could therefore participate to the detoxification of this compound that is generated by the action of gut microbiota from dietary precursors such as choline, choline containing compounds, betaine or L-carnitine.</text>
</comment>
<gene>
    <name evidence="22" type="primary">FMO2</name>
    <name evidence="22" type="ORF">NPIL_176311</name>
    <name evidence="21" type="ORF">NPIL_331871</name>
</gene>